<evidence type="ECO:0000256" key="10">
    <source>
        <dbReference type="ARBA" id="ARBA00023186"/>
    </source>
</evidence>
<evidence type="ECO:0000256" key="5">
    <source>
        <dbReference type="ARBA" id="ARBA00022448"/>
    </source>
</evidence>
<evidence type="ECO:0000256" key="2">
    <source>
        <dbReference type="ARBA" id="ARBA00009696"/>
    </source>
</evidence>
<dbReference type="NCBIfam" id="TIGR00548">
    <property type="entry name" value="lolB"/>
    <property type="match status" value="1"/>
</dbReference>
<keyword evidence="12 13" id="KW-0449">Lipoprotein</keyword>
<organism evidence="13 14">
    <name type="scientific">Venatoribacter cucullus</name>
    <dbReference type="NCBI Taxonomy" id="2661630"/>
    <lineage>
        <taxon>Bacteria</taxon>
        <taxon>Pseudomonadati</taxon>
        <taxon>Pseudomonadota</taxon>
        <taxon>Gammaproteobacteria</taxon>
        <taxon>Oceanospirillales</taxon>
        <taxon>Oceanospirillaceae</taxon>
        <taxon>Venatoribacter</taxon>
    </lineage>
</organism>
<comment type="similarity">
    <text evidence="2">Belongs to the LolB family.</text>
</comment>
<comment type="subcellular location">
    <subcellularLocation>
        <location evidence="1">Cell outer membrane</location>
        <topology evidence="1">Lipid-anchor</topology>
    </subcellularLocation>
</comment>
<dbReference type="CDD" id="cd16326">
    <property type="entry name" value="LolB"/>
    <property type="match status" value="1"/>
</dbReference>
<evidence type="ECO:0000256" key="12">
    <source>
        <dbReference type="ARBA" id="ARBA00023288"/>
    </source>
</evidence>
<keyword evidence="11" id="KW-0998">Cell outer membrane</keyword>
<gene>
    <name evidence="13" type="primary">lolB</name>
    <name evidence="13" type="ORF">GJQ55_03425</name>
</gene>
<evidence type="ECO:0000313" key="13">
    <source>
        <dbReference type="EMBL" id="QQD23591.1"/>
    </source>
</evidence>
<dbReference type="Proteomes" id="UP000596074">
    <property type="component" value="Chromosome"/>
</dbReference>
<dbReference type="GO" id="GO:0015031">
    <property type="term" value="P:protein transport"/>
    <property type="evidence" value="ECO:0007669"/>
    <property type="project" value="UniProtKB-KW"/>
</dbReference>
<reference evidence="13 14" key="1">
    <citation type="submission" date="2019-11" db="EMBL/GenBank/DDBJ databases">
        <title>Venatorbacter sp. nov. a predator of Campylobacter and other Gram-negative bacteria.</title>
        <authorList>
            <person name="Saeedi A."/>
            <person name="Cummings N.J."/>
            <person name="Connerton I.F."/>
            <person name="Connerton P.L."/>
        </authorList>
    </citation>
    <scope>NUCLEOTIDE SEQUENCE [LARGE SCALE GENOMIC DNA]</scope>
    <source>
        <strain evidence="13">XL5</strain>
    </source>
</reference>
<keyword evidence="7" id="KW-0653">Protein transport</keyword>
<evidence type="ECO:0000256" key="3">
    <source>
        <dbReference type="ARBA" id="ARBA00011245"/>
    </source>
</evidence>
<evidence type="ECO:0000313" key="14">
    <source>
        <dbReference type="Proteomes" id="UP000596074"/>
    </source>
</evidence>
<dbReference type="InterPro" id="IPR029046">
    <property type="entry name" value="LolA/LolB/LppX"/>
</dbReference>
<dbReference type="EMBL" id="CP046056">
    <property type="protein sequence ID" value="QQD23591.1"/>
    <property type="molecule type" value="Genomic_DNA"/>
</dbReference>
<evidence type="ECO:0000256" key="8">
    <source>
        <dbReference type="ARBA" id="ARBA00023136"/>
    </source>
</evidence>
<evidence type="ECO:0000256" key="7">
    <source>
        <dbReference type="ARBA" id="ARBA00022927"/>
    </source>
</evidence>
<keyword evidence="9" id="KW-0564">Palmitate</keyword>
<protein>
    <recommendedName>
        <fullName evidence="4">Outer-membrane lipoprotein LolB</fullName>
    </recommendedName>
</protein>
<dbReference type="PROSITE" id="PS51257">
    <property type="entry name" value="PROKAR_LIPOPROTEIN"/>
    <property type="match status" value="1"/>
</dbReference>
<sequence length="196" mass="22304">MLRITRLTALALALLLLGGCAALLPQGGKEGQLTRLNELHNWQVRGKLSVVTPDDSVTGYLTWQQQQDQYDLFIAGPFGSGSSRLQGNRQQAELSLPGWPQPQQARSPEQLMLTHLGWNFPVSDIRYWVKGQPSPNGRVTSQYSDQGLLTQLQQHGWEIRYSRYQQRGGYWLPGLIRISGYDFRFTFAIQEWTLND</sequence>
<keyword evidence="10" id="KW-0143">Chaperone</keyword>
<evidence type="ECO:0000256" key="6">
    <source>
        <dbReference type="ARBA" id="ARBA00022729"/>
    </source>
</evidence>
<dbReference type="SUPFAM" id="SSF89392">
    <property type="entry name" value="Prokaryotic lipoproteins and lipoprotein localization factors"/>
    <property type="match status" value="1"/>
</dbReference>
<comment type="subunit">
    <text evidence="3">Monomer.</text>
</comment>
<accession>A0A9E8FQM6</accession>
<dbReference type="RefSeq" id="WP_228346123.1">
    <property type="nucleotide sequence ID" value="NZ_CP045550.1"/>
</dbReference>
<dbReference type="Pfam" id="PF03550">
    <property type="entry name" value="LolB"/>
    <property type="match status" value="1"/>
</dbReference>
<evidence type="ECO:0000256" key="1">
    <source>
        <dbReference type="ARBA" id="ARBA00004459"/>
    </source>
</evidence>
<keyword evidence="8" id="KW-0472">Membrane</keyword>
<dbReference type="KEGG" id="vcw:GJQ55_03425"/>
<proteinExistence type="inferred from homology"/>
<evidence type="ECO:0000256" key="9">
    <source>
        <dbReference type="ARBA" id="ARBA00023139"/>
    </source>
</evidence>
<dbReference type="AlphaFoldDB" id="A0A9E8FQM6"/>
<keyword evidence="5" id="KW-0813">Transport</keyword>
<evidence type="ECO:0000256" key="11">
    <source>
        <dbReference type="ARBA" id="ARBA00023237"/>
    </source>
</evidence>
<dbReference type="InterPro" id="IPR004565">
    <property type="entry name" value="OM_lipoprot_LolB"/>
</dbReference>
<dbReference type="GO" id="GO:0009279">
    <property type="term" value="C:cell outer membrane"/>
    <property type="evidence" value="ECO:0007669"/>
    <property type="project" value="UniProtKB-SubCell"/>
</dbReference>
<keyword evidence="14" id="KW-1185">Reference proteome</keyword>
<name>A0A9E8FQM6_9GAMM</name>
<keyword evidence="6" id="KW-0732">Signal</keyword>
<dbReference type="Gene3D" id="2.50.20.10">
    <property type="entry name" value="Lipoprotein localisation LolA/LolB/LppX"/>
    <property type="match status" value="1"/>
</dbReference>
<evidence type="ECO:0000256" key="4">
    <source>
        <dbReference type="ARBA" id="ARBA00016202"/>
    </source>
</evidence>